<reference evidence="2 3" key="1">
    <citation type="submission" date="2019-03" db="EMBL/GenBank/DDBJ databases">
        <authorList>
            <consortium name="Pathogen Informatics"/>
        </authorList>
    </citation>
    <scope>NUCLEOTIDE SEQUENCE [LARGE SCALE GENOMIC DNA]</scope>
    <source>
        <strain evidence="2 3">NCTC12282</strain>
    </source>
</reference>
<dbReference type="Pfam" id="PF18883">
    <property type="entry name" value="AC_1"/>
    <property type="match status" value="1"/>
</dbReference>
<dbReference type="PANTHER" id="PTHR12338">
    <property type="entry name" value="AUTOTRANSPORTER"/>
    <property type="match status" value="1"/>
</dbReference>
<gene>
    <name evidence="2" type="primary">aidA-I_2</name>
    <name evidence="2" type="ORF">NCTC12282_00874</name>
</gene>
<evidence type="ECO:0000313" key="3">
    <source>
        <dbReference type="Proteomes" id="UP000373449"/>
    </source>
</evidence>
<dbReference type="GO" id="GO:0019867">
    <property type="term" value="C:outer membrane"/>
    <property type="evidence" value="ECO:0007669"/>
    <property type="project" value="InterPro"/>
</dbReference>
<dbReference type="PANTHER" id="PTHR12338:SF5">
    <property type="entry name" value="ANTIGEN 43-RELATED"/>
    <property type="match status" value="1"/>
</dbReference>
<dbReference type="InterPro" id="IPR043990">
    <property type="entry name" value="AC_1"/>
</dbReference>
<dbReference type="CDD" id="cd01344">
    <property type="entry name" value="PL2_Passenger_AT"/>
    <property type="match status" value="1"/>
</dbReference>
<dbReference type="AlphaFoldDB" id="A0A484ZBX8"/>
<protein>
    <submittedName>
        <fullName evidence="2">AIDA-I autotransporter</fullName>
    </submittedName>
</protein>
<dbReference type="SUPFAM" id="SSF51126">
    <property type="entry name" value="Pectin lyase-like"/>
    <property type="match status" value="1"/>
</dbReference>
<dbReference type="InterPro" id="IPR011050">
    <property type="entry name" value="Pectin_lyase_fold/virulence"/>
</dbReference>
<dbReference type="InterPro" id="IPR006315">
    <property type="entry name" value="OM_autotransptr_brl_dom"/>
</dbReference>
<dbReference type="InterPro" id="IPR050909">
    <property type="entry name" value="Bact_Autotransporter_VF"/>
</dbReference>
<sequence length="306" mass="31918">MLSGAVLSGLGNITGEVDNQGTIAALNALAGYESATASNLNVGSLTNGGVIQLAGKNIGNTLTVNGDYTGGGTLVINAVLNDDSSATDKLIVTGNTSGETGVIVNNIRGKGQQTVNGIEVVNVGGLSDGTFKLNNRAVAGAYEYFLHKDGVETADGNWYLRSQLPSTVDPVDPVNPTPTDNIIRPEAGSYMANMAAASKMFNLRLEDREGRAENSSMWLRQVGQEPSFVIPPVSHARSPIPMWFKGGAEVWGSHFNDNDRLGIGLMAAYGNASSKTALTAPGIAQKVPLMATVPAFMLPGIRTQPV</sequence>
<dbReference type="InterPro" id="IPR036709">
    <property type="entry name" value="Autotransporte_beta_dom_sf"/>
</dbReference>
<dbReference type="NCBIfam" id="TIGR01414">
    <property type="entry name" value="autotrans_barl"/>
    <property type="match status" value="1"/>
</dbReference>
<evidence type="ECO:0000313" key="2">
    <source>
        <dbReference type="EMBL" id="VFS45987.1"/>
    </source>
</evidence>
<dbReference type="InterPro" id="IPR012332">
    <property type="entry name" value="Autotransporter_pectin_lyase_C"/>
</dbReference>
<dbReference type="EMBL" id="CAADJA010000002">
    <property type="protein sequence ID" value="VFS45987.1"/>
    <property type="molecule type" value="Genomic_DNA"/>
</dbReference>
<dbReference type="Gene3D" id="2.40.128.130">
    <property type="entry name" value="Autotransporter beta-domain"/>
    <property type="match status" value="1"/>
</dbReference>
<proteinExistence type="predicted"/>
<accession>A0A484ZBX8</accession>
<organism evidence="2 3">
    <name type="scientific">Budvicia aquatica</name>
    <dbReference type="NCBI Taxonomy" id="82979"/>
    <lineage>
        <taxon>Bacteria</taxon>
        <taxon>Pseudomonadati</taxon>
        <taxon>Pseudomonadota</taxon>
        <taxon>Gammaproteobacteria</taxon>
        <taxon>Enterobacterales</taxon>
        <taxon>Budviciaceae</taxon>
        <taxon>Budvicia</taxon>
    </lineage>
</organism>
<dbReference type="Proteomes" id="UP000373449">
    <property type="component" value="Unassembled WGS sequence"/>
</dbReference>
<evidence type="ECO:0000259" key="1">
    <source>
        <dbReference type="Pfam" id="PF18883"/>
    </source>
</evidence>
<dbReference type="Gene3D" id="2.160.20.20">
    <property type="match status" value="1"/>
</dbReference>
<name>A0A484ZBX8_9GAMM</name>
<feature type="domain" description="Autochaperone" evidence="1">
    <location>
        <begin position="42"/>
        <end position="146"/>
    </location>
</feature>